<protein>
    <recommendedName>
        <fullName evidence="2">B30.2/SPRY domain-containing protein</fullName>
    </recommendedName>
</protein>
<comment type="caution">
    <text evidence="3">The sequence shown here is derived from an EMBL/GenBank/DDBJ whole genome shotgun (WGS) entry which is preliminary data.</text>
</comment>
<reference evidence="3" key="2">
    <citation type="journal article" date="2021" name="Genome Biol. Evol.">
        <title>Developing a high-quality reference genome for a parasitic bivalve with doubly uniparental inheritance (Bivalvia: Unionida).</title>
        <authorList>
            <person name="Smith C.H."/>
        </authorList>
    </citation>
    <scope>NUCLEOTIDE SEQUENCE</scope>
    <source>
        <strain evidence="3">CHS0354</strain>
        <tissue evidence="3">Mantle</tissue>
    </source>
</reference>
<evidence type="ECO:0000256" key="1">
    <source>
        <dbReference type="SAM" id="Phobius"/>
    </source>
</evidence>
<feature type="transmembrane region" description="Helical" evidence="1">
    <location>
        <begin position="87"/>
        <end position="112"/>
    </location>
</feature>
<dbReference type="GO" id="GO:0045202">
    <property type="term" value="C:synapse"/>
    <property type="evidence" value="ECO:0007669"/>
    <property type="project" value="TreeGrafter"/>
</dbReference>
<dbReference type="InterPro" id="IPR003877">
    <property type="entry name" value="SPRY_dom"/>
</dbReference>
<feature type="domain" description="B30.2/SPRY" evidence="2">
    <location>
        <begin position="120"/>
        <end position="318"/>
    </location>
</feature>
<name>A0AAE0RQZ0_9BIVA</name>
<dbReference type="PROSITE" id="PS50188">
    <property type="entry name" value="B302_SPRY"/>
    <property type="match status" value="1"/>
</dbReference>
<dbReference type="Gene3D" id="2.60.120.920">
    <property type="match status" value="1"/>
</dbReference>
<keyword evidence="1" id="KW-0472">Membrane</keyword>
<evidence type="ECO:0000313" key="4">
    <source>
        <dbReference type="Proteomes" id="UP001195483"/>
    </source>
</evidence>
<dbReference type="GO" id="GO:0060386">
    <property type="term" value="P:synapse assembly involved in innervation"/>
    <property type="evidence" value="ECO:0007669"/>
    <property type="project" value="TreeGrafter"/>
</dbReference>
<reference evidence="3" key="3">
    <citation type="submission" date="2023-05" db="EMBL/GenBank/DDBJ databases">
        <authorList>
            <person name="Smith C.H."/>
        </authorList>
    </citation>
    <scope>NUCLEOTIDE SEQUENCE</scope>
    <source>
        <strain evidence="3">CHS0354</strain>
        <tissue evidence="3">Mantle</tissue>
    </source>
</reference>
<accession>A0AAE0RQZ0</accession>
<dbReference type="GO" id="GO:0019005">
    <property type="term" value="C:SCF ubiquitin ligase complex"/>
    <property type="evidence" value="ECO:0007669"/>
    <property type="project" value="TreeGrafter"/>
</dbReference>
<dbReference type="InterPro" id="IPR043136">
    <property type="entry name" value="B30.2/SPRY_sf"/>
</dbReference>
<reference evidence="3" key="1">
    <citation type="journal article" date="2021" name="Genome Biol. Evol.">
        <title>A High-Quality Reference Genome for a Parasitic Bivalve with Doubly Uniparental Inheritance (Bivalvia: Unionida).</title>
        <authorList>
            <person name="Smith C.H."/>
        </authorList>
    </citation>
    <scope>NUCLEOTIDE SEQUENCE</scope>
    <source>
        <strain evidence="3">CHS0354</strain>
    </source>
</reference>
<gene>
    <name evidence="3" type="ORF">CHS0354_032697</name>
</gene>
<dbReference type="InterPro" id="IPR050672">
    <property type="entry name" value="FBXO45-Fsn/SPSB_families"/>
</dbReference>
<sequence>MQESCQVQETILEDIWRVNAQKISFLLYSMYDVLSTPTNLKTWTLIDGQNCKLCGKLADLDGNDSTHGVDVSYGLVGLGTVIFGVTLWFLIIIIPILVCCGGFSLCSFIICWCKQRHNLNKKGYIYTSSELFLSPPWVQTIQPDRNLENHGFGACSDGIQIVGPNSVTRFRQRNQEADGARWSVGLETGKHVFEVFWPVEDRGTHASVGVCSSKAPLYWKPKTSLVGMNDVSVGLDIGRRRIIYEGEPKKIYPRIMHVPEKFLMYVDCDSSELSFGTEESFWGIAFKNIDRRMYPLHIMVGLTECNAHVQIFYKGSAVSCPFHADDASTVCSPVAYSLYEILDPPAYDQLTVPSENNQPLWFPDSPPPPYHKMLEINENIV</sequence>
<organism evidence="3 4">
    <name type="scientific">Potamilus streckersoni</name>
    <dbReference type="NCBI Taxonomy" id="2493646"/>
    <lineage>
        <taxon>Eukaryota</taxon>
        <taxon>Metazoa</taxon>
        <taxon>Spiralia</taxon>
        <taxon>Lophotrochozoa</taxon>
        <taxon>Mollusca</taxon>
        <taxon>Bivalvia</taxon>
        <taxon>Autobranchia</taxon>
        <taxon>Heteroconchia</taxon>
        <taxon>Palaeoheterodonta</taxon>
        <taxon>Unionida</taxon>
        <taxon>Unionoidea</taxon>
        <taxon>Unionidae</taxon>
        <taxon>Ambleminae</taxon>
        <taxon>Lampsilini</taxon>
        <taxon>Potamilus</taxon>
    </lineage>
</organism>
<keyword evidence="4" id="KW-1185">Reference proteome</keyword>
<keyword evidence="1" id="KW-1133">Transmembrane helix</keyword>
<proteinExistence type="predicted"/>
<keyword evidence="1" id="KW-0812">Transmembrane</keyword>
<dbReference type="GO" id="GO:0043161">
    <property type="term" value="P:proteasome-mediated ubiquitin-dependent protein catabolic process"/>
    <property type="evidence" value="ECO:0007669"/>
    <property type="project" value="TreeGrafter"/>
</dbReference>
<dbReference type="PANTHER" id="PTHR12245:SF7">
    <property type="entry name" value="F-BOX_SPRY DOMAIN-CONTAINING PROTEIN 1"/>
    <property type="match status" value="1"/>
</dbReference>
<dbReference type="InterPro" id="IPR001870">
    <property type="entry name" value="B30.2/SPRY"/>
</dbReference>
<dbReference type="Proteomes" id="UP001195483">
    <property type="component" value="Unassembled WGS sequence"/>
</dbReference>
<evidence type="ECO:0000313" key="3">
    <source>
        <dbReference type="EMBL" id="KAK3577705.1"/>
    </source>
</evidence>
<dbReference type="SUPFAM" id="SSF49899">
    <property type="entry name" value="Concanavalin A-like lectins/glucanases"/>
    <property type="match status" value="1"/>
</dbReference>
<dbReference type="PANTHER" id="PTHR12245">
    <property type="entry name" value="SPRY DOMAIN CONTAINING SOCS BOX PROTEIN"/>
    <property type="match status" value="1"/>
</dbReference>
<dbReference type="Pfam" id="PF00622">
    <property type="entry name" value="SPRY"/>
    <property type="match status" value="1"/>
</dbReference>
<dbReference type="AlphaFoldDB" id="A0AAE0RQZ0"/>
<evidence type="ECO:0000259" key="2">
    <source>
        <dbReference type="PROSITE" id="PS50188"/>
    </source>
</evidence>
<dbReference type="InterPro" id="IPR013320">
    <property type="entry name" value="ConA-like_dom_sf"/>
</dbReference>
<dbReference type="EMBL" id="JAEAOA010001928">
    <property type="protein sequence ID" value="KAK3577705.1"/>
    <property type="molecule type" value="Genomic_DNA"/>
</dbReference>